<keyword evidence="2" id="KW-1133">Transmembrane helix</keyword>
<sequence length="69" mass="7470">MLIGLVATIVVPFVLSLLVFMVPVVVVPLAIYRIIKGPGDPKPGNVVRQTSPDTPPQVSRSPRPSYQTF</sequence>
<feature type="transmembrane region" description="Helical" evidence="2">
    <location>
        <begin position="6"/>
        <end position="32"/>
    </location>
</feature>
<keyword evidence="2" id="KW-0812">Transmembrane</keyword>
<evidence type="ECO:0000256" key="1">
    <source>
        <dbReference type="SAM" id="MobiDB-lite"/>
    </source>
</evidence>
<dbReference type="EMBL" id="LAZR01034355">
    <property type="protein sequence ID" value="KKL45520.1"/>
    <property type="molecule type" value="Genomic_DNA"/>
</dbReference>
<evidence type="ECO:0000313" key="3">
    <source>
        <dbReference type="EMBL" id="KKL45520.1"/>
    </source>
</evidence>
<reference evidence="3" key="1">
    <citation type="journal article" date="2015" name="Nature">
        <title>Complex archaea that bridge the gap between prokaryotes and eukaryotes.</title>
        <authorList>
            <person name="Spang A."/>
            <person name="Saw J.H."/>
            <person name="Jorgensen S.L."/>
            <person name="Zaremba-Niedzwiedzka K."/>
            <person name="Martijn J."/>
            <person name="Lind A.E."/>
            <person name="van Eijk R."/>
            <person name="Schleper C."/>
            <person name="Guy L."/>
            <person name="Ettema T.J."/>
        </authorList>
    </citation>
    <scope>NUCLEOTIDE SEQUENCE</scope>
</reference>
<evidence type="ECO:0000256" key="2">
    <source>
        <dbReference type="SAM" id="Phobius"/>
    </source>
</evidence>
<name>A0A0F9EKV4_9ZZZZ</name>
<proteinExistence type="predicted"/>
<feature type="region of interest" description="Disordered" evidence="1">
    <location>
        <begin position="37"/>
        <end position="69"/>
    </location>
</feature>
<protein>
    <submittedName>
        <fullName evidence="3">Uncharacterized protein</fullName>
    </submittedName>
</protein>
<organism evidence="3">
    <name type="scientific">marine sediment metagenome</name>
    <dbReference type="NCBI Taxonomy" id="412755"/>
    <lineage>
        <taxon>unclassified sequences</taxon>
        <taxon>metagenomes</taxon>
        <taxon>ecological metagenomes</taxon>
    </lineage>
</organism>
<gene>
    <name evidence="3" type="ORF">LCGC14_2354830</name>
</gene>
<dbReference type="AlphaFoldDB" id="A0A0F9EKV4"/>
<comment type="caution">
    <text evidence="3">The sequence shown here is derived from an EMBL/GenBank/DDBJ whole genome shotgun (WGS) entry which is preliminary data.</text>
</comment>
<accession>A0A0F9EKV4</accession>
<keyword evidence="2" id="KW-0472">Membrane</keyword>
<feature type="compositionally biased region" description="Polar residues" evidence="1">
    <location>
        <begin position="47"/>
        <end position="69"/>
    </location>
</feature>